<reference evidence="2 3" key="1">
    <citation type="submission" date="2017-01" db="EMBL/GenBank/DDBJ databases">
        <authorList>
            <person name="Mah S.A."/>
            <person name="Swanson W.J."/>
            <person name="Moy G.W."/>
            <person name="Vacquier V.D."/>
        </authorList>
    </citation>
    <scope>NUCLEOTIDE SEQUENCE [LARGE SCALE GENOMIC DNA]</scope>
    <source>
        <strain evidence="2 3">DSM 16927</strain>
    </source>
</reference>
<dbReference type="OrthoDB" id="674567at2"/>
<accession>A0A1N7IC90</accession>
<evidence type="ECO:0000313" key="2">
    <source>
        <dbReference type="EMBL" id="SIS34650.1"/>
    </source>
</evidence>
<dbReference type="AlphaFoldDB" id="A0A1N7IC90"/>
<reference evidence="1 4" key="2">
    <citation type="submission" date="2018-11" db="EMBL/GenBank/DDBJ databases">
        <title>Proposal to divide the Flavobacteriaceae and reorganize its genera based on Amino Acid Identity values calculated from whole genome sequences.</title>
        <authorList>
            <person name="Nicholson A.C."/>
            <person name="Gulvik C.A."/>
            <person name="Whitney A.M."/>
            <person name="Humrighouse B.W."/>
            <person name="Bell M."/>
            <person name="Holmes B."/>
            <person name="Steigerwalt A.G."/>
            <person name="Villarma A."/>
            <person name="Sheth M."/>
            <person name="Batra D."/>
            <person name="Pryor J."/>
            <person name="Bernardet J.-F."/>
            <person name="Hugo C."/>
            <person name="Kampfer P."/>
            <person name="Newman J."/>
            <person name="McQuiston J.R."/>
        </authorList>
    </citation>
    <scope>NUCLEOTIDE SEQUENCE [LARGE SCALE GENOMIC DNA]</scope>
    <source>
        <strain evidence="1 4">DSM 16927</strain>
    </source>
</reference>
<proteinExistence type="predicted"/>
<evidence type="ECO:0000313" key="4">
    <source>
        <dbReference type="Proteomes" id="UP000279541"/>
    </source>
</evidence>
<evidence type="ECO:0000313" key="3">
    <source>
        <dbReference type="Proteomes" id="UP000186106"/>
    </source>
</evidence>
<dbReference type="EMBL" id="FTNZ01000004">
    <property type="protein sequence ID" value="SIS34650.1"/>
    <property type="molecule type" value="Genomic_DNA"/>
</dbReference>
<dbReference type="KEGG" id="cjt:EG359_20830"/>
<protein>
    <submittedName>
        <fullName evidence="2">Uncharacterized protein</fullName>
    </submittedName>
</protein>
<dbReference type="EMBL" id="CP033926">
    <property type="protein sequence ID" value="AZB01887.1"/>
    <property type="molecule type" value="Genomic_DNA"/>
</dbReference>
<dbReference type="Proteomes" id="UP000279541">
    <property type="component" value="Chromosome"/>
</dbReference>
<sequence>MDYAFYLKEFNTAIEVIPKEEFERCSLEVAIDIVLESAALKVYKPEWSGDLKSPLDATGRIFFSIWISDQSIKEGKVYYNIHALKVRTLKNYSISSRKFAQDFRNEFVKYQKDWPNVSVEYGPLTLMQGWVDLKIENLQENVQKLVRNFFKVSSIIDRVLAQYKKDKI</sequence>
<name>A0A1N7IC90_9FLAO</name>
<organism evidence="2 3">
    <name type="scientific">Chryseobacterium joostei</name>
    <dbReference type="NCBI Taxonomy" id="112234"/>
    <lineage>
        <taxon>Bacteria</taxon>
        <taxon>Pseudomonadati</taxon>
        <taxon>Bacteroidota</taxon>
        <taxon>Flavobacteriia</taxon>
        <taxon>Flavobacteriales</taxon>
        <taxon>Weeksellaceae</taxon>
        <taxon>Chryseobacterium group</taxon>
        <taxon>Chryseobacterium</taxon>
    </lineage>
</organism>
<dbReference type="RefSeq" id="WP_076353591.1">
    <property type="nucleotide sequence ID" value="NZ_CP033926.1"/>
</dbReference>
<keyword evidence="4" id="KW-1185">Reference proteome</keyword>
<dbReference type="Proteomes" id="UP000186106">
    <property type="component" value="Unassembled WGS sequence"/>
</dbReference>
<evidence type="ECO:0000313" key="1">
    <source>
        <dbReference type="EMBL" id="AZB01887.1"/>
    </source>
</evidence>
<dbReference type="STRING" id="112234.SAMN05421768_10466"/>
<gene>
    <name evidence="1" type="ORF">EG359_20830</name>
    <name evidence="2" type="ORF">SAMN05421768_10466</name>
</gene>